<reference evidence="4" key="1">
    <citation type="submission" date="2020-12" db="UniProtKB">
        <authorList>
            <consortium name="WormBaseParasite"/>
        </authorList>
    </citation>
    <scope>IDENTIFICATION</scope>
    <source>
        <strain evidence="4">MHco3</strain>
    </source>
</reference>
<keyword evidence="3" id="KW-1185">Reference proteome</keyword>
<comment type="subcellular location">
    <subcellularLocation>
        <location evidence="1">Cytoplasm</location>
    </subcellularLocation>
    <subcellularLocation>
        <location evidence="1">Nucleus</location>
        <location evidence="1">Nucleolus</location>
    </subcellularLocation>
    <subcellularLocation>
        <location evidence="1">Nucleus</location>
    </subcellularLocation>
</comment>
<dbReference type="InterPro" id="IPR011082">
    <property type="entry name" value="Exosome-assoc_fac/DNA_repair"/>
</dbReference>
<dbReference type="WBParaSite" id="HCON_00052710-00001">
    <property type="protein sequence ID" value="HCON_00052710-00001"/>
    <property type="gene ID" value="HCON_00052710"/>
</dbReference>
<evidence type="ECO:0000256" key="1">
    <source>
        <dbReference type="RuleBase" id="RU368003"/>
    </source>
</evidence>
<dbReference type="PANTHER" id="PTHR15341:SF3">
    <property type="entry name" value="NUCLEAR NUCLEIC ACID-BINDING PROTEIN C1D"/>
    <property type="match status" value="1"/>
</dbReference>
<name>A0A7I4Y4K6_HAECO</name>
<comment type="function">
    <text evidence="1">Plays a role in the recruitment of the exosome to pre-rRNA to mediate the 3'-5' end processing of the 5.8S rRNA.</text>
</comment>
<feature type="compositionally biased region" description="Acidic residues" evidence="2">
    <location>
        <begin position="151"/>
        <end position="162"/>
    </location>
</feature>
<feature type="region of interest" description="Disordered" evidence="2">
    <location>
        <begin position="135"/>
        <end position="219"/>
    </location>
</feature>
<dbReference type="Proteomes" id="UP000025227">
    <property type="component" value="Unplaced"/>
</dbReference>
<dbReference type="OMA" id="KLMSMPR"/>
<keyword evidence="1" id="KW-0539">Nucleus</keyword>
<evidence type="ECO:0000313" key="3">
    <source>
        <dbReference type="Proteomes" id="UP000025227"/>
    </source>
</evidence>
<dbReference type="OrthoDB" id="1421013at2759"/>
<evidence type="ECO:0000313" key="4">
    <source>
        <dbReference type="WBParaSite" id="HCON_00052710-00001"/>
    </source>
</evidence>
<dbReference type="GO" id="GO:0003723">
    <property type="term" value="F:RNA binding"/>
    <property type="evidence" value="ECO:0007669"/>
    <property type="project" value="UniProtKB-UniRule"/>
</dbReference>
<comment type="subunit">
    <text evidence="1">Monomer and homodimer.</text>
</comment>
<keyword evidence="1" id="KW-0963">Cytoplasm</keyword>
<dbReference type="GO" id="GO:0000178">
    <property type="term" value="C:exosome (RNase complex)"/>
    <property type="evidence" value="ECO:0007669"/>
    <property type="project" value="TreeGrafter"/>
</dbReference>
<keyword evidence="1" id="KW-0238">DNA-binding</keyword>
<accession>A0A7I4Y4K6</accession>
<keyword evidence="1" id="KW-0694">RNA-binding</keyword>
<dbReference type="GO" id="GO:0010468">
    <property type="term" value="P:regulation of gene expression"/>
    <property type="evidence" value="ECO:0007669"/>
    <property type="project" value="TreeGrafter"/>
</dbReference>
<proteinExistence type="inferred from homology"/>
<evidence type="ECO:0000256" key="2">
    <source>
        <dbReference type="SAM" id="MobiDB-lite"/>
    </source>
</evidence>
<comment type="similarity">
    <text evidence="1">Belongs to the C1D family.</text>
</comment>
<dbReference type="GO" id="GO:0003677">
    <property type="term" value="F:DNA binding"/>
    <property type="evidence" value="ECO:0007669"/>
    <property type="project" value="UniProtKB-KW"/>
</dbReference>
<dbReference type="GO" id="GO:0000460">
    <property type="term" value="P:maturation of 5.8S rRNA"/>
    <property type="evidence" value="ECO:0007669"/>
    <property type="project" value="TreeGrafter"/>
</dbReference>
<keyword evidence="1" id="KW-0698">rRNA processing</keyword>
<organism evidence="3 4">
    <name type="scientific">Haemonchus contortus</name>
    <name type="common">Barber pole worm</name>
    <dbReference type="NCBI Taxonomy" id="6289"/>
    <lineage>
        <taxon>Eukaryota</taxon>
        <taxon>Metazoa</taxon>
        <taxon>Ecdysozoa</taxon>
        <taxon>Nematoda</taxon>
        <taxon>Chromadorea</taxon>
        <taxon>Rhabditida</taxon>
        <taxon>Rhabditina</taxon>
        <taxon>Rhabditomorpha</taxon>
        <taxon>Strongyloidea</taxon>
        <taxon>Trichostrongylidae</taxon>
        <taxon>Haemonchus</taxon>
    </lineage>
</organism>
<dbReference type="GO" id="GO:0005737">
    <property type="term" value="C:cytoplasm"/>
    <property type="evidence" value="ECO:0007669"/>
    <property type="project" value="UniProtKB-SubCell"/>
</dbReference>
<dbReference type="GO" id="GO:0005730">
    <property type="term" value="C:nucleolus"/>
    <property type="evidence" value="ECO:0007669"/>
    <property type="project" value="UniProtKB-SubCell"/>
</dbReference>
<sequence>MVDATSTDTPTPQKKTLPVECLKRLQKFDEALTALEVAIAPILQVGFEDHMKRTALGLVRVDVMTMFVMNSLGWCLAAQRGMDPKDDVQLGDELRRTRQYVERLKSIELRKSAPGLNKRVAKAFVRNALWEVPSKRPREAEPEEGNSSANGDEEEGVSDIEDIEHNSVSDNDDIEHDDEVMESLMPAVEEQPSYAVTNIKFEDIEAPQRPVRVKTGRRK</sequence>
<dbReference type="PANTHER" id="PTHR15341">
    <property type="entry name" value="SUN-COR STEROID HORMONE RECEPTOR CO-REPRESSOR"/>
    <property type="match status" value="1"/>
</dbReference>
<feature type="compositionally biased region" description="Acidic residues" evidence="2">
    <location>
        <begin position="170"/>
        <end position="181"/>
    </location>
</feature>
<protein>
    <recommendedName>
        <fullName evidence="1">Nuclear nucleic acid-binding protein C1D</fullName>
    </recommendedName>
</protein>
<dbReference type="AlphaFoldDB" id="A0A7I4Y4K6"/>